<dbReference type="OrthoDB" id="7285484at2"/>
<evidence type="ECO:0000256" key="2">
    <source>
        <dbReference type="SAM" id="SignalP"/>
    </source>
</evidence>
<evidence type="ECO:0000313" key="3">
    <source>
        <dbReference type="EMBL" id="RVT91975.1"/>
    </source>
</evidence>
<feature type="region of interest" description="Disordered" evidence="1">
    <location>
        <begin position="26"/>
        <end position="93"/>
    </location>
</feature>
<sequence length="197" mass="20207">MRFSLIARLAVMAGFGLTIAVATPASAARNDHGAGARSQASRSAARPAATAPRAAVTPRSAPARSTRQATAPARQAAAPRNARAVSNARAVTTRTAARGTTASPLLHRVSSTGSMRGQPAILRGSANMAAVRGQAARQQASSCRTVRGRRVCTGTRQVALRWSNGIAPAGGQQSSCPDGTMAMLALGHENVYRCVPL</sequence>
<reference evidence="3 4" key="1">
    <citation type="submission" date="2019-01" db="EMBL/GenBank/DDBJ databases">
        <authorList>
            <person name="Chen W.-M."/>
        </authorList>
    </citation>
    <scope>NUCLEOTIDE SEQUENCE [LARGE SCALE GENOMIC DNA]</scope>
    <source>
        <strain evidence="3 4">CCP-6</strain>
    </source>
</reference>
<dbReference type="RefSeq" id="WP_127789304.1">
    <property type="nucleotide sequence ID" value="NZ_SACL01000008.1"/>
</dbReference>
<evidence type="ECO:0000313" key="4">
    <source>
        <dbReference type="Proteomes" id="UP000282957"/>
    </source>
</evidence>
<feature type="compositionally biased region" description="Low complexity" evidence="1">
    <location>
        <begin position="35"/>
        <end position="93"/>
    </location>
</feature>
<protein>
    <recommendedName>
        <fullName evidence="5">Ig-like domain-containing protein</fullName>
    </recommendedName>
</protein>
<organism evidence="3 4">
    <name type="scientific">Rhodovarius crocodyli</name>
    <dbReference type="NCBI Taxonomy" id="1979269"/>
    <lineage>
        <taxon>Bacteria</taxon>
        <taxon>Pseudomonadati</taxon>
        <taxon>Pseudomonadota</taxon>
        <taxon>Alphaproteobacteria</taxon>
        <taxon>Acetobacterales</taxon>
        <taxon>Roseomonadaceae</taxon>
        <taxon>Rhodovarius</taxon>
    </lineage>
</organism>
<feature type="signal peptide" evidence="2">
    <location>
        <begin position="1"/>
        <end position="27"/>
    </location>
</feature>
<dbReference type="EMBL" id="SACL01000008">
    <property type="protein sequence ID" value="RVT91975.1"/>
    <property type="molecule type" value="Genomic_DNA"/>
</dbReference>
<evidence type="ECO:0008006" key="5">
    <source>
        <dbReference type="Google" id="ProtNLM"/>
    </source>
</evidence>
<proteinExistence type="predicted"/>
<comment type="caution">
    <text evidence="3">The sequence shown here is derived from an EMBL/GenBank/DDBJ whole genome shotgun (WGS) entry which is preliminary data.</text>
</comment>
<keyword evidence="2" id="KW-0732">Signal</keyword>
<accession>A0A437M346</accession>
<keyword evidence="4" id="KW-1185">Reference proteome</keyword>
<gene>
    <name evidence="3" type="ORF">EOD42_19740</name>
</gene>
<dbReference type="Proteomes" id="UP000282957">
    <property type="component" value="Unassembled WGS sequence"/>
</dbReference>
<feature type="chain" id="PRO_5019441309" description="Ig-like domain-containing protein" evidence="2">
    <location>
        <begin position="28"/>
        <end position="197"/>
    </location>
</feature>
<evidence type="ECO:0000256" key="1">
    <source>
        <dbReference type="SAM" id="MobiDB-lite"/>
    </source>
</evidence>
<name>A0A437M346_9PROT</name>
<dbReference type="AlphaFoldDB" id="A0A437M346"/>